<dbReference type="PANTHER" id="PTHR30353:SF0">
    <property type="entry name" value="TRANSMEMBRANE PROTEIN"/>
    <property type="match status" value="1"/>
</dbReference>
<evidence type="ECO:0000256" key="4">
    <source>
        <dbReference type="ARBA" id="ARBA00022692"/>
    </source>
</evidence>
<evidence type="ECO:0000313" key="10">
    <source>
        <dbReference type="Proteomes" id="UP000035065"/>
    </source>
</evidence>
<comment type="subcellular location">
    <subcellularLocation>
        <location evidence="1 7">Cell membrane</location>
        <topology evidence="1 7">Multi-pass membrane protein</topology>
    </subcellularLocation>
</comment>
<evidence type="ECO:0000256" key="2">
    <source>
        <dbReference type="ARBA" id="ARBA00010792"/>
    </source>
</evidence>
<feature type="transmembrane region" description="Helical" evidence="7">
    <location>
        <begin position="61"/>
        <end position="85"/>
    </location>
</feature>
<feature type="domain" description="VTT" evidence="8">
    <location>
        <begin position="42"/>
        <end position="166"/>
    </location>
</feature>
<proteinExistence type="inferred from homology"/>
<dbReference type="InterPro" id="IPR032818">
    <property type="entry name" value="DedA-like"/>
</dbReference>
<evidence type="ECO:0000256" key="1">
    <source>
        <dbReference type="ARBA" id="ARBA00004651"/>
    </source>
</evidence>
<sequence length="209" mass="21501">MHSLTDRLTDLVDSAPAWAVYLIATGVVYFETAIAIVGLVAPSEAVLIAAGVVAAIGKPNIGILVAACAVAAIAGDATGYGVGVLTGPRLARSRMGRAMVRRAIRSGYQSPKAGDAILAIASARWVGYVRSVTPLLAGTRRMQFHRFAIAAAIGGVTWTATVLLVSYGVGATLGAEVALIVAVSVGLASFGFLVFRRVRARRAAKHGTD</sequence>
<feature type="transmembrane region" description="Helical" evidence="7">
    <location>
        <begin position="147"/>
        <end position="167"/>
    </location>
</feature>
<comment type="similarity">
    <text evidence="2 7">Belongs to the DedA family.</text>
</comment>
<protein>
    <recommendedName>
        <fullName evidence="8">VTT domain-containing protein</fullName>
    </recommendedName>
</protein>
<evidence type="ECO:0000256" key="6">
    <source>
        <dbReference type="ARBA" id="ARBA00023136"/>
    </source>
</evidence>
<gene>
    <name evidence="9" type="ORF">SCNU_13173</name>
</gene>
<reference evidence="9 10" key="1">
    <citation type="journal article" date="2011" name="J. Bacteriol.">
        <title>Draft Genome Sequence of Gordonia neofelifaecis NRRL B-59395, a Cholesterol-Degrading Actinomycete.</title>
        <authorList>
            <person name="Ge F."/>
            <person name="Li W."/>
            <person name="Chen G."/>
            <person name="Liu Y."/>
            <person name="Zhang G."/>
            <person name="Yong B."/>
            <person name="Wang Q."/>
            <person name="Wang N."/>
            <person name="Huang Z."/>
            <person name="Li W."/>
            <person name="Wang J."/>
            <person name="Wu C."/>
            <person name="Xie Q."/>
            <person name="Liu G."/>
        </authorList>
    </citation>
    <scope>NUCLEOTIDE SEQUENCE [LARGE SCALE GENOMIC DNA]</scope>
    <source>
        <strain evidence="9 10">NRRL B-59395</strain>
    </source>
</reference>
<organism evidence="9 10">
    <name type="scientific">Gordonia neofelifaecis NRRL B-59395</name>
    <dbReference type="NCBI Taxonomy" id="644548"/>
    <lineage>
        <taxon>Bacteria</taxon>
        <taxon>Bacillati</taxon>
        <taxon>Actinomycetota</taxon>
        <taxon>Actinomycetes</taxon>
        <taxon>Mycobacteriales</taxon>
        <taxon>Gordoniaceae</taxon>
        <taxon>Gordonia</taxon>
    </lineage>
</organism>
<evidence type="ECO:0000256" key="7">
    <source>
        <dbReference type="RuleBase" id="RU367016"/>
    </source>
</evidence>
<keyword evidence="5 7" id="KW-1133">Transmembrane helix</keyword>
<name>F1YL75_9ACTN</name>
<dbReference type="Proteomes" id="UP000035065">
    <property type="component" value="Unassembled WGS sequence"/>
</dbReference>
<keyword evidence="3 7" id="KW-1003">Cell membrane</keyword>
<dbReference type="PANTHER" id="PTHR30353">
    <property type="entry name" value="INNER MEMBRANE PROTEIN DEDA-RELATED"/>
    <property type="match status" value="1"/>
</dbReference>
<evidence type="ECO:0000259" key="8">
    <source>
        <dbReference type="Pfam" id="PF09335"/>
    </source>
</evidence>
<evidence type="ECO:0000313" key="9">
    <source>
        <dbReference type="EMBL" id="EGD54535.1"/>
    </source>
</evidence>
<dbReference type="AlphaFoldDB" id="F1YL75"/>
<comment type="caution">
    <text evidence="9">The sequence shown here is derived from an EMBL/GenBank/DDBJ whole genome shotgun (WGS) entry which is preliminary data.</text>
</comment>
<dbReference type="OrthoDB" id="9813426at2"/>
<dbReference type="Pfam" id="PF09335">
    <property type="entry name" value="VTT_dom"/>
    <property type="match status" value="1"/>
</dbReference>
<evidence type="ECO:0000256" key="3">
    <source>
        <dbReference type="ARBA" id="ARBA00022475"/>
    </source>
</evidence>
<dbReference type="eggNOG" id="COG0586">
    <property type="taxonomic scope" value="Bacteria"/>
</dbReference>
<accession>F1YL75</accession>
<feature type="transmembrane region" description="Helical" evidence="7">
    <location>
        <begin position="20"/>
        <end position="41"/>
    </location>
</feature>
<dbReference type="GO" id="GO:0005886">
    <property type="term" value="C:plasma membrane"/>
    <property type="evidence" value="ECO:0007669"/>
    <property type="project" value="UniProtKB-SubCell"/>
</dbReference>
<keyword evidence="6 7" id="KW-0472">Membrane</keyword>
<keyword evidence="10" id="KW-1185">Reference proteome</keyword>
<dbReference type="EMBL" id="AEUD01000011">
    <property type="protein sequence ID" value="EGD54535.1"/>
    <property type="molecule type" value="Genomic_DNA"/>
</dbReference>
<dbReference type="RefSeq" id="WP_009679838.1">
    <property type="nucleotide sequence ID" value="NZ_AEUD01000011.1"/>
</dbReference>
<dbReference type="STRING" id="644548.SCNU_13173"/>
<keyword evidence="4 7" id="KW-0812">Transmembrane</keyword>
<evidence type="ECO:0000256" key="5">
    <source>
        <dbReference type="ARBA" id="ARBA00022989"/>
    </source>
</evidence>
<feature type="transmembrane region" description="Helical" evidence="7">
    <location>
        <begin position="173"/>
        <end position="195"/>
    </location>
</feature>
<dbReference type="InterPro" id="IPR032816">
    <property type="entry name" value="VTT_dom"/>
</dbReference>